<dbReference type="InterPro" id="IPR002698">
    <property type="entry name" value="FTHF_cligase"/>
</dbReference>
<dbReference type="KEGG" id="bbae:FRD01_20600"/>
<dbReference type="GO" id="GO:0009396">
    <property type="term" value="P:folic acid-containing compound biosynthetic process"/>
    <property type="evidence" value="ECO:0007669"/>
    <property type="project" value="TreeGrafter"/>
</dbReference>
<feature type="binding site" evidence="4">
    <location>
        <position position="57"/>
    </location>
    <ligand>
        <name>substrate</name>
    </ligand>
</feature>
<accession>A0A5B8XUI2</accession>
<keyword evidence="5" id="KW-0479">Metal-binding</keyword>
<protein>
    <recommendedName>
        <fullName evidence="5">5-formyltetrahydrofolate cyclo-ligase</fullName>
        <ecNumber evidence="5">6.3.3.2</ecNumber>
    </recommendedName>
</protein>
<evidence type="ECO:0000313" key="7">
    <source>
        <dbReference type="Proteomes" id="UP000321595"/>
    </source>
</evidence>
<dbReference type="Proteomes" id="UP000321595">
    <property type="component" value="Chromosome"/>
</dbReference>
<comment type="catalytic activity">
    <reaction evidence="5">
        <text>(6S)-5-formyl-5,6,7,8-tetrahydrofolate + ATP = (6R)-5,10-methenyltetrahydrofolate + ADP + phosphate</text>
        <dbReference type="Rhea" id="RHEA:10488"/>
        <dbReference type="ChEBI" id="CHEBI:30616"/>
        <dbReference type="ChEBI" id="CHEBI:43474"/>
        <dbReference type="ChEBI" id="CHEBI:57455"/>
        <dbReference type="ChEBI" id="CHEBI:57457"/>
        <dbReference type="ChEBI" id="CHEBI:456216"/>
        <dbReference type="EC" id="6.3.3.2"/>
    </reaction>
</comment>
<keyword evidence="2 4" id="KW-0547">Nucleotide-binding</keyword>
<dbReference type="GO" id="GO:0030272">
    <property type="term" value="F:5-formyltetrahydrofolate cyclo-ligase activity"/>
    <property type="evidence" value="ECO:0007669"/>
    <property type="project" value="UniProtKB-EC"/>
</dbReference>
<comment type="cofactor">
    <cofactor evidence="5">
        <name>Mg(2+)</name>
        <dbReference type="ChEBI" id="CHEBI:18420"/>
    </cofactor>
</comment>
<comment type="similarity">
    <text evidence="1 5">Belongs to the 5-formyltetrahydrofolate cyclo-ligase family.</text>
</comment>
<dbReference type="GO" id="GO:0046872">
    <property type="term" value="F:metal ion binding"/>
    <property type="evidence" value="ECO:0007669"/>
    <property type="project" value="UniProtKB-KW"/>
</dbReference>
<sequence>MKSDSKRSLRARMLAKRGAVAADEKSEAEGAVSKYLLELLEETGANRIAAYRALPGEISVDGFWQQAFESGVKVCFPRVLGPGEMEFVDIDSKDDFSAGRFGVLEPTGQANPPEAEVDLVLVPGLAFDLKGYRLGFGGGYYDRALAAIESLRVGVVFDFQILSRVPRESWDVPVHQIISPRKRYLI</sequence>
<dbReference type="AlphaFoldDB" id="A0A5B8XUI2"/>
<dbReference type="SUPFAM" id="SSF100950">
    <property type="entry name" value="NagB/RpiA/CoA transferase-like"/>
    <property type="match status" value="1"/>
</dbReference>
<evidence type="ECO:0000256" key="4">
    <source>
        <dbReference type="PIRSR" id="PIRSR006806-1"/>
    </source>
</evidence>
<feature type="binding site" evidence="4">
    <location>
        <begin position="6"/>
        <end position="10"/>
    </location>
    <ligand>
        <name>ATP</name>
        <dbReference type="ChEBI" id="CHEBI:30616"/>
    </ligand>
</feature>
<evidence type="ECO:0000313" key="6">
    <source>
        <dbReference type="EMBL" id="QED29592.1"/>
    </source>
</evidence>
<evidence type="ECO:0000256" key="5">
    <source>
        <dbReference type="RuleBase" id="RU361279"/>
    </source>
</evidence>
<dbReference type="EMBL" id="CP042467">
    <property type="protein sequence ID" value="QED29592.1"/>
    <property type="molecule type" value="Genomic_DNA"/>
</dbReference>
<dbReference type="OrthoDB" id="9801938at2"/>
<dbReference type="GO" id="GO:0035999">
    <property type="term" value="P:tetrahydrofolate interconversion"/>
    <property type="evidence" value="ECO:0007669"/>
    <property type="project" value="TreeGrafter"/>
</dbReference>
<dbReference type="PIRSF" id="PIRSF006806">
    <property type="entry name" value="FTHF_cligase"/>
    <property type="match status" value="1"/>
</dbReference>
<feature type="binding site" evidence="4">
    <location>
        <begin position="133"/>
        <end position="141"/>
    </location>
    <ligand>
        <name>ATP</name>
        <dbReference type="ChEBI" id="CHEBI:30616"/>
    </ligand>
</feature>
<proteinExistence type="inferred from homology"/>
<name>A0A5B8XUI2_9DELT</name>
<evidence type="ECO:0000256" key="3">
    <source>
        <dbReference type="ARBA" id="ARBA00022840"/>
    </source>
</evidence>
<keyword evidence="3 4" id="KW-0067">ATP-binding</keyword>
<reference evidence="6 7" key="1">
    <citation type="submission" date="2019-08" db="EMBL/GenBank/DDBJ databases">
        <authorList>
            <person name="Liang Q."/>
        </authorList>
    </citation>
    <scope>NUCLEOTIDE SEQUENCE [LARGE SCALE GENOMIC DNA]</scope>
    <source>
        <strain evidence="6 7">V1718</strain>
    </source>
</reference>
<dbReference type="NCBIfam" id="TIGR02727">
    <property type="entry name" value="MTHFS_bact"/>
    <property type="match status" value="1"/>
</dbReference>
<dbReference type="EC" id="6.3.3.2" evidence="5"/>
<keyword evidence="6" id="KW-0436">Ligase</keyword>
<dbReference type="PANTHER" id="PTHR23407">
    <property type="entry name" value="ATPASE INHIBITOR/5-FORMYLTETRAHYDROFOLATE CYCLO-LIGASE"/>
    <property type="match status" value="1"/>
</dbReference>
<dbReference type="Pfam" id="PF01812">
    <property type="entry name" value="5-FTHF_cyc-lig"/>
    <property type="match status" value="1"/>
</dbReference>
<dbReference type="InterPro" id="IPR037171">
    <property type="entry name" value="NagB/RpiA_transferase-like"/>
</dbReference>
<dbReference type="InterPro" id="IPR024185">
    <property type="entry name" value="FTHF_cligase-like_sf"/>
</dbReference>
<dbReference type="Gene3D" id="3.40.50.10420">
    <property type="entry name" value="NagB/RpiA/CoA transferase-like"/>
    <property type="match status" value="1"/>
</dbReference>
<dbReference type="GO" id="GO:0005524">
    <property type="term" value="F:ATP binding"/>
    <property type="evidence" value="ECO:0007669"/>
    <property type="project" value="UniProtKB-KW"/>
</dbReference>
<dbReference type="RefSeq" id="WP_146962825.1">
    <property type="nucleotide sequence ID" value="NZ_CP042467.1"/>
</dbReference>
<organism evidence="6 7">
    <name type="scientific">Microvenator marinus</name>
    <dbReference type="NCBI Taxonomy" id="2600177"/>
    <lineage>
        <taxon>Bacteria</taxon>
        <taxon>Deltaproteobacteria</taxon>
        <taxon>Bradymonadales</taxon>
        <taxon>Microvenatoraceae</taxon>
        <taxon>Microvenator</taxon>
    </lineage>
</organism>
<evidence type="ECO:0000256" key="1">
    <source>
        <dbReference type="ARBA" id="ARBA00010638"/>
    </source>
</evidence>
<evidence type="ECO:0000256" key="2">
    <source>
        <dbReference type="ARBA" id="ARBA00022741"/>
    </source>
</evidence>
<gene>
    <name evidence="6" type="ORF">FRD01_20600</name>
</gene>
<keyword evidence="5" id="KW-0460">Magnesium</keyword>
<dbReference type="PANTHER" id="PTHR23407:SF1">
    <property type="entry name" value="5-FORMYLTETRAHYDROFOLATE CYCLO-LIGASE"/>
    <property type="match status" value="1"/>
</dbReference>
<keyword evidence="7" id="KW-1185">Reference proteome</keyword>